<dbReference type="InterPro" id="IPR000182">
    <property type="entry name" value="GNAT_dom"/>
</dbReference>
<dbReference type="eggNOG" id="COG0454">
    <property type="taxonomic scope" value="Bacteria"/>
</dbReference>
<accession>K6XIR0</accession>
<proteinExistence type="predicted"/>
<dbReference type="EMBL" id="BAEO01000055">
    <property type="protein sequence ID" value="GAC20544.1"/>
    <property type="molecule type" value="Genomic_DNA"/>
</dbReference>
<feature type="domain" description="N-acetyltransferase" evidence="3">
    <location>
        <begin position="3"/>
        <end position="152"/>
    </location>
</feature>
<keyword evidence="5" id="KW-1185">Reference proteome</keyword>
<dbReference type="InterPro" id="IPR016181">
    <property type="entry name" value="Acyl_CoA_acyltransferase"/>
</dbReference>
<gene>
    <name evidence="4" type="ORF">GARC_3590</name>
</gene>
<keyword evidence="2" id="KW-0012">Acyltransferase</keyword>
<dbReference type="PANTHER" id="PTHR43877">
    <property type="entry name" value="AMINOALKYLPHOSPHONATE N-ACETYLTRANSFERASE-RELATED-RELATED"/>
    <property type="match status" value="1"/>
</dbReference>
<reference evidence="4 5" key="1">
    <citation type="journal article" date="2017" name="Antonie Van Leeuwenhoek">
        <title>Rhizobium rhizosphaerae sp. nov., a novel species isolated from rice rhizosphere.</title>
        <authorList>
            <person name="Zhao J.J."/>
            <person name="Zhang J."/>
            <person name="Zhang R.J."/>
            <person name="Zhang C.W."/>
            <person name="Yin H.Q."/>
            <person name="Zhang X.X."/>
        </authorList>
    </citation>
    <scope>NUCLEOTIDE SEQUENCE [LARGE SCALE GENOMIC DNA]</scope>
    <source>
        <strain evidence="4 5">BSs20135</strain>
    </source>
</reference>
<dbReference type="Pfam" id="PF00583">
    <property type="entry name" value="Acetyltransf_1"/>
    <property type="match status" value="1"/>
</dbReference>
<dbReference type="STRING" id="493475.GARC_3590"/>
<dbReference type="Gene3D" id="3.40.630.30">
    <property type="match status" value="1"/>
</dbReference>
<evidence type="ECO:0000313" key="4">
    <source>
        <dbReference type="EMBL" id="GAC20544.1"/>
    </source>
</evidence>
<evidence type="ECO:0000256" key="1">
    <source>
        <dbReference type="ARBA" id="ARBA00022679"/>
    </source>
</evidence>
<dbReference type="PANTHER" id="PTHR43877:SF5">
    <property type="entry name" value="BLL8307 PROTEIN"/>
    <property type="match status" value="1"/>
</dbReference>
<evidence type="ECO:0000259" key="3">
    <source>
        <dbReference type="PROSITE" id="PS51186"/>
    </source>
</evidence>
<dbReference type="AlphaFoldDB" id="K6XIR0"/>
<dbReference type="CDD" id="cd04301">
    <property type="entry name" value="NAT_SF"/>
    <property type="match status" value="1"/>
</dbReference>
<dbReference type="SUPFAM" id="SSF55729">
    <property type="entry name" value="Acyl-CoA N-acyltransferases (Nat)"/>
    <property type="match status" value="1"/>
</dbReference>
<evidence type="ECO:0000313" key="5">
    <source>
        <dbReference type="Proteomes" id="UP000006327"/>
    </source>
</evidence>
<dbReference type="Proteomes" id="UP000006327">
    <property type="component" value="Unassembled WGS sequence"/>
</dbReference>
<dbReference type="RefSeq" id="WP_007622568.1">
    <property type="nucleotide sequence ID" value="NZ_BAEO01000055.1"/>
</dbReference>
<keyword evidence="1 4" id="KW-0808">Transferase</keyword>
<dbReference type="OrthoDB" id="9803233at2"/>
<sequence>MRIEIDKLTHPKVAKLLQQHLDDMYATSPVESVHALDLDKLRKTDITFWTAWRQQELLGCGALKTLSPQHAEIKSMRTARQHLRQGVAARILEHIIQQAKTRDLKRLSLETGSQPFFQPAIALYKSYGFEFCEPFANYKTDPNSKFMTLLLERVC</sequence>
<comment type="caution">
    <text evidence="4">The sequence shown here is derived from an EMBL/GenBank/DDBJ whole genome shotgun (WGS) entry which is preliminary data.</text>
</comment>
<dbReference type="InterPro" id="IPR050832">
    <property type="entry name" value="Bact_Acetyltransf"/>
</dbReference>
<name>K6XIR0_9ALTE</name>
<dbReference type="GO" id="GO:0016747">
    <property type="term" value="F:acyltransferase activity, transferring groups other than amino-acyl groups"/>
    <property type="evidence" value="ECO:0007669"/>
    <property type="project" value="InterPro"/>
</dbReference>
<evidence type="ECO:0000256" key="2">
    <source>
        <dbReference type="ARBA" id="ARBA00023315"/>
    </source>
</evidence>
<dbReference type="PROSITE" id="PS51186">
    <property type="entry name" value="GNAT"/>
    <property type="match status" value="1"/>
</dbReference>
<protein>
    <submittedName>
        <fullName evidence="4">IAA acetyltransferase</fullName>
    </submittedName>
</protein>
<organism evidence="4 5">
    <name type="scientific">Paraglaciecola arctica BSs20135</name>
    <dbReference type="NCBI Taxonomy" id="493475"/>
    <lineage>
        <taxon>Bacteria</taxon>
        <taxon>Pseudomonadati</taxon>
        <taxon>Pseudomonadota</taxon>
        <taxon>Gammaproteobacteria</taxon>
        <taxon>Alteromonadales</taxon>
        <taxon>Alteromonadaceae</taxon>
        <taxon>Paraglaciecola</taxon>
    </lineage>
</organism>